<dbReference type="InterPro" id="IPR036691">
    <property type="entry name" value="Endo/exonu/phosph_ase_sf"/>
</dbReference>
<feature type="active site" description="Proton acceptor" evidence="9">
    <location>
        <position position="336"/>
    </location>
</feature>
<organism evidence="14">
    <name type="scientific">Spirodela intermedia</name>
    <name type="common">Intermediate duckweed</name>
    <dbReference type="NCBI Taxonomy" id="51605"/>
    <lineage>
        <taxon>Eukaryota</taxon>
        <taxon>Viridiplantae</taxon>
        <taxon>Streptophyta</taxon>
        <taxon>Embryophyta</taxon>
        <taxon>Tracheophyta</taxon>
        <taxon>Spermatophyta</taxon>
        <taxon>Magnoliopsida</taxon>
        <taxon>Liliopsida</taxon>
        <taxon>Araceae</taxon>
        <taxon>Lemnoideae</taxon>
        <taxon>Spirodela</taxon>
    </lineage>
</organism>
<feature type="binding site" evidence="10">
    <location>
        <position position="205"/>
    </location>
    <ligand>
        <name>Mg(2+)</name>
        <dbReference type="ChEBI" id="CHEBI:18420"/>
        <label>1</label>
    </ligand>
</feature>
<evidence type="ECO:0000256" key="7">
    <source>
        <dbReference type="ARBA" id="ARBA00022842"/>
    </source>
</evidence>
<evidence type="ECO:0000256" key="11">
    <source>
        <dbReference type="PIRSR" id="PIRSR604808-3"/>
    </source>
</evidence>
<dbReference type="EMBL" id="LR743597">
    <property type="protein sequence ID" value="CAA2627436.1"/>
    <property type="molecule type" value="Genomic_DNA"/>
</dbReference>
<keyword evidence="10" id="KW-0464">Manganese</keyword>
<keyword evidence="5" id="KW-0378">Hydrolase</keyword>
<dbReference type="PROSITE" id="PS51435">
    <property type="entry name" value="AP_NUCLEASE_F1_4"/>
    <property type="match status" value="1"/>
</dbReference>
<feature type="site" description="Transition state stabilizer" evidence="11">
    <location>
        <position position="205"/>
    </location>
</feature>
<keyword evidence="7 10" id="KW-0460">Magnesium</keyword>
<feature type="domain" description="GRF-type" evidence="13">
    <location>
        <begin position="579"/>
        <end position="628"/>
    </location>
</feature>
<keyword evidence="6" id="KW-0862">Zinc</keyword>
<protein>
    <recommendedName>
        <fullName evidence="2">DNA-(apurinic or apyrimidinic site) endonuclease 2</fullName>
    </recommendedName>
</protein>
<dbReference type="GO" id="GO:0008081">
    <property type="term" value="F:phosphoric diester hydrolase activity"/>
    <property type="evidence" value="ECO:0007669"/>
    <property type="project" value="TreeGrafter"/>
</dbReference>
<dbReference type="Gene3D" id="3.60.10.10">
    <property type="entry name" value="Endonuclease/exonuclease/phosphatase"/>
    <property type="match status" value="1"/>
</dbReference>
<keyword evidence="15" id="KW-1185">Reference proteome</keyword>
<evidence type="ECO:0000256" key="3">
    <source>
        <dbReference type="ARBA" id="ARBA00022723"/>
    </source>
</evidence>
<comment type="cofactor">
    <cofactor evidence="10">
        <name>Mg(2+)</name>
        <dbReference type="ChEBI" id="CHEBI:18420"/>
    </cofactor>
    <cofactor evidence="10">
        <name>Mn(2+)</name>
        <dbReference type="ChEBI" id="CHEBI:29035"/>
    </cofactor>
    <text evidence="10">Probably binds two magnesium or manganese ions per subunit.</text>
</comment>
<evidence type="ECO:0000256" key="8">
    <source>
        <dbReference type="ARBA" id="ARBA00023242"/>
    </source>
</evidence>
<evidence type="ECO:0000256" key="12">
    <source>
        <dbReference type="PROSITE-ProRule" id="PRU01343"/>
    </source>
</evidence>
<keyword evidence="8" id="KW-0539">Nucleus</keyword>
<dbReference type="InterPro" id="IPR010666">
    <property type="entry name" value="Znf_GRF"/>
</dbReference>
<evidence type="ECO:0000256" key="1">
    <source>
        <dbReference type="ARBA" id="ARBA00007092"/>
    </source>
</evidence>
<accession>A0A7I8J8Z9</accession>
<dbReference type="GO" id="GO:0005634">
    <property type="term" value="C:nucleus"/>
    <property type="evidence" value="ECO:0007669"/>
    <property type="project" value="TreeGrafter"/>
</dbReference>
<feature type="binding site" evidence="10">
    <location>
        <position position="43"/>
    </location>
    <ligand>
        <name>Mg(2+)</name>
        <dbReference type="ChEBI" id="CHEBI:18420"/>
        <label>1</label>
    </ligand>
</feature>
<reference evidence="14 15" key="1">
    <citation type="submission" date="2019-12" db="EMBL/GenBank/DDBJ databases">
        <authorList>
            <person name="Scholz U."/>
            <person name="Mascher M."/>
            <person name="Fiebig A."/>
        </authorList>
    </citation>
    <scope>NUCLEOTIDE SEQUENCE</scope>
</reference>
<feature type="site" description="Interaction with DNA substrate" evidence="11">
    <location>
        <position position="336"/>
    </location>
</feature>
<dbReference type="Pfam" id="PF03372">
    <property type="entry name" value="Exo_endo_phos"/>
    <property type="match status" value="1"/>
</dbReference>
<feature type="binding site" evidence="10">
    <location>
        <position position="336"/>
    </location>
    <ligand>
        <name>Mg(2+)</name>
        <dbReference type="ChEBI" id="CHEBI:18420"/>
        <label>1</label>
    </ligand>
</feature>
<dbReference type="AlphaFoldDB" id="A0A7I8J8Z9"/>
<feature type="active site" evidence="9">
    <location>
        <position position="162"/>
    </location>
</feature>
<dbReference type="GO" id="GO:0008270">
    <property type="term" value="F:zinc ion binding"/>
    <property type="evidence" value="ECO:0007669"/>
    <property type="project" value="UniProtKB-KW"/>
</dbReference>
<evidence type="ECO:0000256" key="10">
    <source>
        <dbReference type="PIRSR" id="PIRSR604808-2"/>
    </source>
</evidence>
<keyword evidence="3 10" id="KW-0479">Metal-binding</keyword>
<dbReference type="PANTHER" id="PTHR22748:SF4">
    <property type="entry name" value="DNA-(APURINIC OR APYRIMIDINIC SITE) ENDONUCLEASE 2"/>
    <property type="match status" value="1"/>
</dbReference>
<evidence type="ECO:0000256" key="6">
    <source>
        <dbReference type="ARBA" id="ARBA00022833"/>
    </source>
</evidence>
<keyword evidence="4 12" id="KW-0863">Zinc-finger</keyword>
<dbReference type="GO" id="GO:0003906">
    <property type="term" value="F:DNA-(apurinic or apyrimidinic site) endonuclease activity"/>
    <property type="evidence" value="ECO:0007669"/>
    <property type="project" value="TreeGrafter"/>
</dbReference>
<dbReference type="GO" id="GO:0006284">
    <property type="term" value="P:base-excision repair"/>
    <property type="evidence" value="ECO:0007669"/>
    <property type="project" value="TreeGrafter"/>
</dbReference>
<feature type="binding site" evidence="10">
    <location>
        <position position="335"/>
    </location>
    <ligand>
        <name>Mg(2+)</name>
        <dbReference type="ChEBI" id="CHEBI:18420"/>
        <label>1</label>
    </ligand>
</feature>
<dbReference type="PROSITE" id="PS51999">
    <property type="entry name" value="ZF_GRF"/>
    <property type="match status" value="1"/>
</dbReference>
<evidence type="ECO:0000313" key="15">
    <source>
        <dbReference type="Proteomes" id="UP001189122"/>
    </source>
</evidence>
<sequence>MGVRNRWGWRCLQGFGATGGTASRVKPEEALEAGEVMKIVTYNVNGLRQRVAQHGSLLRLLNALDADIICLQTDLSADLTMPQGYEAFVSCTRVATFCRVTSAFYSKEVALPLAAEEGITGLLGQSGKRENMTMDFSLEGLEDVKNEDLFKVDSEGLLINIYGPRADDNDKERVHFKHLFFKILQRRWESLLSHGRRVCVVGDFNIAPAAIDCCDARLGFEENPFRKWLKSLLRESGGAFFDVFRAKHPKREGAYTCWPQNVGGEEFNYGTRIDHIFIAGPCLHQNYDGEEHSFFGCHVRECDILVNLSGEGQHVQFLVYFRWNGGRCVKLEGSDHAPVYVSLADLPDLPIHNTPTLAARYVPEVRGWQQTIVPLLLKSQVPIDFNKQEINASSTENIAGRDGSEAAELSQNCMVSEHESEPSMVQCHFQSVRQHIGGSVDETGKSMIAVRAGKGKLGTGTTMIGKKKERSKHSQRTIRSFFQRCESISSVRVEDSGSDVLHSHVHVSDQKGQLSALLKGLDSSCTAPEEADNGRGSASNELDEVSVAISDSLEHEKNNNALLEWQRIQQRMQTSLPLCRGHNEPCVARFVKKSGPNIGRGFYVCARAKGPSSNPEANCGYFKWASGKVRQKKT</sequence>
<dbReference type="Pfam" id="PF06839">
    <property type="entry name" value="Zn_ribbon_GRF"/>
    <property type="match status" value="1"/>
</dbReference>
<gene>
    <name evidence="14" type="ORF">SI7747_10013089</name>
</gene>
<dbReference type="PANTHER" id="PTHR22748">
    <property type="entry name" value="AP ENDONUCLEASE"/>
    <property type="match status" value="1"/>
</dbReference>
<feature type="active site" description="Proton donor/acceptor" evidence="9">
    <location>
        <position position="203"/>
    </location>
</feature>
<name>A0A7I8J8Z9_SPIIN</name>
<evidence type="ECO:0000256" key="4">
    <source>
        <dbReference type="ARBA" id="ARBA00022771"/>
    </source>
</evidence>
<feature type="binding site" evidence="10">
    <location>
        <position position="203"/>
    </location>
    <ligand>
        <name>Mg(2+)</name>
        <dbReference type="ChEBI" id="CHEBI:18420"/>
        <label>1</label>
    </ligand>
</feature>
<dbReference type="InterPro" id="IPR005135">
    <property type="entry name" value="Endo/exonuclease/phosphatase"/>
</dbReference>
<evidence type="ECO:0000256" key="9">
    <source>
        <dbReference type="PIRSR" id="PIRSR604808-1"/>
    </source>
</evidence>
<dbReference type="EMBL" id="CACRZD030000010">
    <property type="protein sequence ID" value="CAA6666696.1"/>
    <property type="molecule type" value="Genomic_DNA"/>
</dbReference>
<dbReference type="GO" id="GO:0008311">
    <property type="term" value="F:double-stranded DNA 3'-5' DNA exonuclease activity"/>
    <property type="evidence" value="ECO:0007669"/>
    <property type="project" value="TreeGrafter"/>
</dbReference>
<proteinExistence type="inferred from homology"/>
<evidence type="ECO:0000256" key="2">
    <source>
        <dbReference type="ARBA" id="ARBA00013541"/>
    </source>
</evidence>
<evidence type="ECO:0000256" key="5">
    <source>
        <dbReference type="ARBA" id="ARBA00022801"/>
    </source>
</evidence>
<comment type="similarity">
    <text evidence="1">Belongs to the DNA repair enzymes AP/ExoA family.</text>
</comment>
<feature type="site" description="Important for catalytic activity" evidence="11">
    <location>
        <position position="274"/>
    </location>
</feature>
<dbReference type="Proteomes" id="UP001189122">
    <property type="component" value="Unassembled WGS sequence"/>
</dbReference>
<evidence type="ECO:0000259" key="13">
    <source>
        <dbReference type="PROSITE" id="PS51999"/>
    </source>
</evidence>
<dbReference type="SUPFAM" id="SSF56219">
    <property type="entry name" value="DNase I-like"/>
    <property type="match status" value="1"/>
</dbReference>
<evidence type="ECO:0000313" key="14">
    <source>
        <dbReference type="EMBL" id="CAA2627436.1"/>
    </source>
</evidence>
<dbReference type="InterPro" id="IPR004808">
    <property type="entry name" value="AP_endonuc_1"/>
</dbReference>